<evidence type="ECO:0000313" key="2">
    <source>
        <dbReference type="Proteomes" id="UP000010953"/>
    </source>
</evidence>
<name>M7X059_9BACT</name>
<dbReference type="AlphaFoldDB" id="M7X059"/>
<evidence type="ECO:0000313" key="1">
    <source>
        <dbReference type="EMBL" id="EMS30880.1"/>
    </source>
</evidence>
<protein>
    <submittedName>
        <fullName evidence="1">Uncharacterized protein</fullName>
    </submittedName>
</protein>
<dbReference type="Proteomes" id="UP000010953">
    <property type="component" value="Unassembled WGS sequence"/>
</dbReference>
<dbReference type="InParanoid" id="M7X059"/>
<gene>
    <name evidence="1" type="ORF">C943_03075</name>
</gene>
<reference evidence="1" key="1">
    <citation type="submission" date="2013-01" db="EMBL/GenBank/DDBJ databases">
        <title>Genome assembly of Mariniradius saccharolyticus AK6.</title>
        <authorList>
            <person name="Vaidya B."/>
            <person name="Khatri I."/>
            <person name="Tanuku N.R.S."/>
            <person name="Subramanian S."/>
            <person name="Pinnaka A."/>
        </authorList>
    </citation>
    <scope>NUCLEOTIDE SEQUENCE [LARGE SCALE GENOMIC DNA]</scope>
    <source>
        <strain evidence="1">AK6</strain>
    </source>
</reference>
<proteinExistence type="predicted"/>
<sequence length="50" mass="6140">MFFKSLPFDLRKIRHYWKLGDQKSINEIKVRNHFTRPEFVDSQAIDFLVK</sequence>
<dbReference type="EMBL" id="AMZY02000031">
    <property type="protein sequence ID" value="EMS30880.1"/>
    <property type="molecule type" value="Genomic_DNA"/>
</dbReference>
<keyword evidence="2" id="KW-1185">Reference proteome</keyword>
<comment type="caution">
    <text evidence="1">The sequence shown here is derived from an EMBL/GenBank/DDBJ whole genome shotgun (WGS) entry which is preliminary data.</text>
</comment>
<accession>M7X059</accession>
<organism evidence="1 2">
    <name type="scientific">Mariniradius saccharolyticus AK6</name>
    <dbReference type="NCBI Taxonomy" id="1239962"/>
    <lineage>
        <taxon>Bacteria</taxon>
        <taxon>Pseudomonadati</taxon>
        <taxon>Bacteroidota</taxon>
        <taxon>Cytophagia</taxon>
        <taxon>Cytophagales</taxon>
        <taxon>Cyclobacteriaceae</taxon>
        <taxon>Mariniradius</taxon>
    </lineage>
</organism>